<evidence type="ECO:0000256" key="1">
    <source>
        <dbReference type="SAM" id="SignalP"/>
    </source>
</evidence>
<dbReference type="Proteomes" id="UP001381693">
    <property type="component" value="Unassembled WGS sequence"/>
</dbReference>
<feature type="chain" id="PRO_5042844852" evidence="1">
    <location>
        <begin position="21"/>
        <end position="175"/>
    </location>
</feature>
<feature type="signal peptide" evidence="1">
    <location>
        <begin position="1"/>
        <end position="20"/>
    </location>
</feature>
<organism evidence="2 3">
    <name type="scientific">Halocaridina rubra</name>
    <name type="common">Hawaiian red shrimp</name>
    <dbReference type="NCBI Taxonomy" id="373956"/>
    <lineage>
        <taxon>Eukaryota</taxon>
        <taxon>Metazoa</taxon>
        <taxon>Ecdysozoa</taxon>
        <taxon>Arthropoda</taxon>
        <taxon>Crustacea</taxon>
        <taxon>Multicrustacea</taxon>
        <taxon>Malacostraca</taxon>
        <taxon>Eumalacostraca</taxon>
        <taxon>Eucarida</taxon>
        <taxon>Decapoda</taxon>
        <taxon>Pleocyemata</taxon>
        <taxon>Caridea</taxon>
        <taxon>Atyoidea</taxon>
        <taxon>Atyidae</taxon>
        <taxon>Halocaridina</taxon>
    </lineage>
</organism>
<keyword evidence="3" id="KW-1185">Reference proteome</keyword>
<comment type="caution">
    <text evidence="2">The sequence shown here is derived from an EMBL/GenBank/DDBJ whole genome shotgun (WGS) entry which is preliminary data.</text>
</comment>
<sequence length="175" mass="19187">MKPYPTWRWSPLMFAVVVVATVVTDDTKRGPRVKELLQEDDRNSARLLATYATTTYTVITAKTSTVYFSCLSGTAATVCGGRGGRRRKRFLKDIPIEEQTYNDEIQLEGSSAKVGEDVLTKSGNDKNARFGITIWTTTKTTSSVTVFYTNTASTLRLSYYCVAGGINLPATPCSG</sequence>
<proteinExistence type="predicted"/>
<protein>
    <submittedName>
        <fullName evidence="2">Uncharacterized protein</fullName>
    </submittedName>
</protein>
<keyword evidence="1" id="KW-0732">Signal</keyword>
<dbReference type="AlphaFoldDB" id="A0AAN9A635"/>
<reference evidence="2 3" key="1">
    <citation type="submission" date="2023-11" db="EMBL/GenBank/DDBJ databases">
        <title>Halocaridina rubra genome assembly.</title>
        <authorList>
            <person name="Smith C."/>
        </authorList>
    </citation>
    <scope>NUCLEOTIDE SEQUENCE [LARGE SCALE GENOMIC DNA]</scope>
    <source>
        <strain evidence="2">EP-1</strain>
        <tissue evidence="2">Whole</tissue>
    </source>
</reference>
<name>A0AAN9A635_HALRR</name>
<dbReference type="EMBL" id="JAXCGZ010009798">
    <property type="protein sequence ID" value="KAK7076178.1"/>
    <property type="molecule type" value="Genomic_DNA"/>
</dbReference>
<accession>A0AAN9A635</accession>
<evidence type="ECO:0000313" key="3">
    <source>
        <dbReference type="Proteomes" id="UP001381693"/>
    </source>
</evidence>
<gene>
    <name evidence="2" type="ORF">SK128_016677</name>
</gene>
<evidence type="ECO:0000313" key="2">
    <source>
        <dbReference type="EMBL" id="KAK7076178.1"/>
    </source>
</evidence>